<feature type="transmembrane region" description="Helical" evidence="1">
    <location>
        <begin position="60"/>
        <end position="83"/>
    </location>
</feature>
<reference evidence="2" key="1">
    <citation type="submission" date="2023-03" db="EMBL/GenBank/DDBJ databases">
        <title>Massive genome expansion in bonnet fungi (Mycena s.s.) driven by repeated elements and novel gene families across ecological guilds.</title>
        <authorList>
            <consortium name="Lawrence Berkeley National Laboratory"/>
            <person name="Harder C.B."/>
            <person name="Miyauchi S."/>
            <person name="Viragh M."/>
            <person name="Kuo A."/>
            <person name="Thoen E."/>
            <person name="Andreopoulos B."/>
            <person name="Lu D."/>
            <person name="Skrede I."/>
            <person name="Drula E."/>
            <person name="Henrissat B."/>
            <person name="Morin E."/>
            <person name="Kohler A."/>
            <person name="Barry K."/>
            <person name="LaButti K."/>
            <person name="Morin E."/>
            <person name="Salamov A."/>
            <person name="Lipzen A."/>
            <person name="Mereny Z."/>
            <person name="Hegedus B."/>
            <person name="Baldrian P."/>
            <person name="Stursova M."/>
            <person name="Weitz H."/>
            <person name="Taylor A."/>
            <person name="Grigoriev I.V."/>
            <person name="Nagy L.G."/>
            <person name="Martin F."/>
            <person name="Kauserud H."/>
        </authorList>
    </citation>
    <scope>NUCLEOTIDE SEQUENCE</scope>
    <source>
        <strain evidence="2">CBHHK182m</strain>
    </source>
</reference>
<sequence length="152" mass="16711">MANVSALLLCRGLQLSLNFGAVLLSKERPGPASSSSELVQRCQGLTKFHVLFAARSSGPIMIYGAFVLFFIGLVFLLFLSIYMTLAITAIAFLSLFLLGHPLTSVVMCFRPDTPYKTPMGNFLAACFHGMRLGKGPSYELTARIERQDVERQ</sequence>
<keyword evidence="1" id="KW-0472">Membrane</keyword>
<proteinExistence type="predicted"/>
<evidence type="ECO:0000256" key="1">
    <source>
        <dbReference type="SAM" id="Phobius"/>
    </source>
</evidence>
<dbReference type="Proteomes" id="UP001215598">
    <property type="component" value="Unassembled WGS sequence"/>
</dbReference>
<evidence type="ECO:0000313" key="2">
    <source>
        <dbReference type="EMBL" id="KAJ7769441.1"/>
    </source>
</evidence>
<accession>A0AAD7JQP5</accession>
<name>A0AAD7JQP5_9AGAR</name>
<keyword evidence="1" id="KW-1133">Transmembrane helix</keyword>
<organism evidence="2 3">
    <name type="scientific">Mycena metata</name>
    <dbReference type="NCBI Taxonomy" id="1033252"/>
    <lineage>
        <taxon>Eukaryota</taxon>
        <taxon>Fungi</taxon>
        <taxon>Dikarya</taxon>
        <taxon>Basidiomycota</taxon>
        <taxon>Agaricomycotina</taxon>
        <taxon>Agaricomycetes</taxon>
        <taxon>Agaricomycetidae</taxon>
        <taxon>Agaricales</taxon>
        <taxon>Marasmiineae</taxon>
        <taxon>Mycenaceae</taxon>
        <taxon>Mycena</taxon>
    </lineage>
</organism>
<keyword evidence="3" id="KW-1185">Reference proteome</keyword>
<comment type="caution">
    <text evidence="2">The sequence shown here is derived from an EMBL/GenBank/DDBJ whole genome shotgun (WGS) entry which is preliminary data.</text>
</comment>
<feature type="transmembrane region" description="Helical" evidence="1">
    <location>
        <begin position="89"/>
        <end position="109"/>
    </location>
</feature>
<gene>
    <name evidence="2" type="ORF">B0H16DRAFT_1881963</name>
</gene>
<dbReference type="EMBL" id="JARKIB010000018">
    <property type="protein sequence ID" value="KAJ7769441.1"/>
    <property type="molecule type" value="Genomic_DNA"/>
</dbReference>
<evidence type="ECO:0000313" key="3">
    <source>
        <dbReference type="Proteomes" id="UP001215598"/>
    </source>
</evidence>
<protein>
    <submittedName>
        <fullName evidence="2">Uncharacterized protein</fullName>
    </submittedName>
</protein>
<dbReference type="AlphaFoldDB" id="A0AAD7JQP5"/>
<keyword evidence="1" id="KW-0812">Transmembrane</keyword>